<proteinExistence type="predicted"/>
<dbReference type="PANTHER" id="PTHR46844">
    <property type="entry name" value="SLR5058 PROTEIN"/>
    <property type="match status" value="1"/>
</dbReference>
<dbReference type="PANTHER" id="PTHR46844:SF1">
    <property type="entry name" value="SLR5058 PROTEIN"/>
    <property type="match status" value="1"/>
</dbReference>
<dbReference type="InterPro" id="IPR007111">
    <property type="entry name" value="NACHT_NTPase"/>
</dbReference>
<dbReference type="AlphaFoldDB" id="A0A2W1JXS7"/>
<evidence type="ECO:0000313" key="3">
    <source>
        <dbReference type="Proteomes" id="UP000248857"/>
    </source>
</evidence>
<dbReference type="InterPro" id="IPR003593">
    <property type="entry name" value="AAA+_ATPase"/>
</dbReference>
<dbReference type="EMBL" id="PQWO01000005">
    <property type="protein sequence ID" value="PZD73411.1"/>
    <property type="molecule type" value="Genomic_DNA"/>
</dbReference>
<evidence type="ECO:0000259" key="1">
    <source>
        <dbReference type="PROSITE" id="PS50837"/>
    </source>
</evidence>
<dbReference type="Pfam" id="PF05729">
    <property type="entry name" value="NACHT"/>
    <property type="match status" value="1"/>
</dbReference>
<reference evidence="2 3" key="1">
    <citation type="journal article" date="2018" name="Sci. Rep.">
        <title>A novel species of the marine cyanobacterium Acaryochloris with a unique pigment content and lifestyle.</title>
        <authorList>
            <person name="Partensky F."/>
            <person name="Six C."/>
            <person name="Ratin M."/>
            <person name="Garczarek L."/>
            <person name="Vaulot D."/>
            <person name="Probert I."/>
            <person name="Calteau A."/>
            <person name="Gourvil P."/>
            <person name="Marie D."/>
            <person name="Grebert T."/>
            <person name="Bouchier C."/>
            <person name="Le Panse S."/>
            <person name="Gachenot M."/>
            <person name="Rodriguez F."/>
            <person name="Garrido J.L."/>
        </authorList>
    </citation>
    <scope>NUCLEOTIDE SEQUENCE [LARGE SCALE GENOMIC DNA]</scope>
    <source>
        <strain evidence="2 3">RCC1774</strain>
    </source>
</reference>
<protein>
    <recommendedName>
        <fullName evidence="1">NACHT domain-containing protein</fullName>
    </recommendedName>
</protein>
<dbReference type="Gene3D" id="3.40.50.300">
    <property type="entry name" value="P-loop containing nucleotide triphosphate hydrolases"/>
    <property type="match status" value="1"/>
</dbReference>
<feature type="domain" description="NACHT" evidence="1">
    <location>
        <begin position="173"/>
        <end position="266"/>
    </location>
</feature>
<dbReference type="SMART" id="SM00382">
    <property type="entry name" value="AAA"/>
    <property type="match status" value="1"/>
</dbReference>
<dbReference type="SUPFAM" id="SSF52540">
    <property type="entry name" value="P-loop containing nucleoside triphosphate hydrolases"/>
    <property type="match status" value="1"/>
</dbReference>
<keyword evidence="3" id="KW-1185">Reference proteome</keyword>
<sequence>MAKRSLFATPVGAIKAKQAFQRLGWTQEYLAAQVSVQTRQPIWKFFTGKPIERHIFIDLCFQLDLEWQEIAGLPSPDDLRATSTAQELDEWVQRLRTYQQGQLQAQCGILQSSLDVTHTLQLSEIYTGIQTLPQLTHQRWLEISELQTATESTRFMPVHDDLTQGAETIKAHSKLVIVGKPGAGKTTFLQHIALECQGNRLRPECIPIFIPLRMLTRTAQDDFSIVDYISRVWNGSGLADEQLERLLQQGRVLILLDGLDEVAQENSQSLIHQIQDFADQYYQCQIIVTCRIAAQSYYFRGFTYVELADFNQAQIEAFARRYFVATAQNSKTAGLSKATQFFEQLQQHENQPIRELVVSPLLLSLVCSVFQERSSFPSNRAKLYKAALDILLGRWDQARGIHRDTTYQQLSRAQKITLMGQIAATTFEQGHFYFEKQDVLRIIAGYLSSFADVSSDPEVLWQASEAVLGSIVLQHGLLVERARDVYSFSHLTFQEYLAARKIVATPPASRQQALAHLATHVCDAQWREVLLLTSSMLPDATDLVQQIQAQIQGLAHTESLQKFLAGLDRKVSGLELDCKPAAVRAFYFSLLFDRDLNLAIALDPTLANDLPDALALDLAFVRAFNLSLPLVKGSSLKEILNFSFALDLEQRFTFETPLRQSWQALKEKLPDPAMGEINLQNWWQTDGLQWVESFQAWLTEHRHLNWPPKGQGQLQQYYQANQRLVDCLSGECRLPSELKSQLQSTVLQPVSTLRPASPCS</sequence>
<organism evidence="2 3">
    <name type="scientific">Acaryochloris thomasi RCC1774</name>
    <dbReference type="NCBI Taxonomy" id="1764569"/>
    <lineage>
        <taxon>Bacteria</taxon>
        <taxon>Bacillati</taxon>
        <taxon>Cyanobacteriota</taxon>
        <taxon>Cyanophyceae</taxon>
        <taxon>Acaryochloridales</taxon>
        <taxon>Acaryochloridaceae</taxon>
        <taxon>Acaryochloris</taxon>
        <taxon>Acaryochloris thomasi</taxon>
    </lineage>
</organism>
<name>A0A2W1JXS7_9CYAN</name>
<dbReference type="InterPro" id="IPR027417">
    <property type="entry name" value="P-loop_NTPase"/>
</dbReference>
<dbReference type="CDD" id="cd00009">
    <property type="entry name" value="AAA"/>
    <property type="match status" value="1"/>
</dbReference>
<evidence type="ECO:0000313" key="2">
    <source>
        <dbReference type="EMBL" id="PZD73411.1"/>
    </source>
</evidence>
<accession>A0A2W1JXS7</accession>
<dbReference type="InterPro" id="IPR054501">
    <property type="entry name" value="NCH2"/>
</dbReference>
<comment type="caution">
    <text evidence="2">The sequence shown here is derived from an EMBL/GenBank/DDBJ whole genome shotgun (WGS) entry which is preliminary data.</text>
</comment>
<gene>
    <name evidence="2" type="ORF">C1752_02102</name>
</gene>
<dbReference type="OrthoDB" id="448481at2"/>
<dbReference type="PROSITE" id="PS50837">
    <property type="entry name" value="NACHT"/>
    <property type="match status" value="1"/>
</dbReference>
<dbReference type="Proteomes" id="UP000248857">
    <property type="component" value="Unassembled WGS sequence"/>
</dbReference>
<dbReference type="Pfam" id="PF22727">
    <property type="entry name" value="NCH2"/>
    <property type="match status" value="1"/>
</dbReference>
<dbReference type="RefSeq" id="WP_110986063.1">
    <property type="nucleotide sequence ID" value="NZ_CAWNWM010000005.1"/>
</dbReference>